<dbReference type="AlphaFoldDB" id="A0AAW1PP56"/>
<comment type="caution">
    <text evidence="2">The sequence shown here is derived from an EMBL/GenBank/DDBJ whole genome shotgun (WGS) entry which is preliminary data.</text>
</comment>
<dbReference type="Proteomes" id="UP001489004">
    <property type="component" value="Unassembled WGS sequence"/>
</dbReference>
<name>A0AAW1PP56_9CHLO</name>
<evidence type="ECO:0000259" key="1">
    <source>
        <dbReference type="Pfam" id="PF12680"/>
    </source>
</evidence>
<organism evidence="2 3">
    <name type="scientific">[Myrmecia] bisecta</name>
    <dbReference type="NCBI Taxonomy" id="41462"/>
    <lineage>
        <taxon>Eukaryota</taxon>
        <taxon>Viridiplantae</taxon>
        <taxon>Chlorophyta</taxon>
        <taxon>core chlorophytes</taxon>
        <taxon>Trebouxiophyceae</taxon>
        <taxon>Trebouxiales</taxon>
        <taxon>Trebouxiaceae</taxon>
        <taxon>Myrmecia</taxon>
    </lineage>
</organism>
<dbReference type="InterPro" id="IPR037401">
    <property type="entry name" value="SnoaL-like"/>
</dbReference>
<evidence type="ECO:0000313" key="3">
    <source>
        <dbReference type="Proteomes" id="UP001489004"/>
    </source>
</evidence>
<dbReference type="InterPro" id="IPR032710">
    <property type="entry name" value="NTF2-like_dom_sf"/>
</dbReference>
<proteinExistence type="predicted"/>
<dbReference type="Gene3D" id="3.10.450.50">
    <property type="match status" value="1"/>
</dbReference>
<keyword evidence="3" id="KW-1185">Reference proteome</keyword>
<gene>
    <name evidence="2" type="ORF">WJX72_003505</name>
</gene>
<reference evidence="2 3" key="1">
    <citation type="journal article" date="2024" name="Nat. Commun.">
        <title>Phylogenomics reveals the evolutionary origins of lichenization in chlorophyte algae.</title>
        <authorList>
            <person name="Puginier C."/>
            <person name="Libourel C."/>
            <person name="Otte J."/>
            <person name="Skaloud P."/>
            <person name="Haon M."/>
            <person name="Grisel S."/>
            <person name="Petersen M."/>
            <person name="Berrin J.G."/>
            <person name="Delaux P.M."/>
            <person name="Dal Grande F."/>
            <person name="Keller J."/>
        </authorList>
    </citation>
    <scope>NUCLEOTIDE SEQUENCE [LARGE SCALE GENOMIC DNA]</scope>
    <source>
        <strain evidence="2 3">SAG 2043</strain>
    </source>
</reference>
<protein>
    <recommendedName>
        <fullName evidence="1">SnoaL-like domain-containing protein</fullName>
    </recommendedName>
</protein>
<evidence type="ECO:0000313" key="2">
    <source>
        <dbReference type="EMBL" id="KAK9815426.1"/>
    </source>
</evidence>
<dbReference type="SUPFAM" id="SSF54427">
    <property type="entry name" value="NTF2-like"/>
    <property type="match status" value="1"/>
</dbReference>
<sequence>MADVVKQVYKLFLAGDIDAVLALLTDDIEWSEVGDPKVIPFAGTHKGKPQVIDHKLGGIAKILVTDDLQAHTIIESPDHQQVASFGTWKVRVLDRSGSAEQQPSIELAFAELFTLRDGKISKISALCDSSMLHQAVVSRGM</sequence>
<dbReference type="Pfam" id="PF12680">
    <property type="entry name" value="SnoaL_2"/>
    <property type="match status" value="1"/>
</dbReference>
<accession>A0AAW1PP56</accession>
<dbReference type="EMBL" id="JALJOR010000006">
    <property type="protein sequence ID" value="KAK9815426.1"/>
    <property type="molecule type" value="Genomic_DNA"/>
</dbReference>
<feature type="domain" description="SnoaL-like" evidence="1">
    <location>
        <begin position="5"/>
        <end position="122"/>
    </location>
</feature>